<dbReference type="OrthoDB" id="9809889at2"/>
<gene>
    <name evidence="8" type="ORF">NOR51B_1674</name>
</gene>
<dbReference type="InterPro" id="IPR029063">
    <property type="entry name" value="SAM-dependent_MTases_sf"/>
</dbReference>
<dbReference type="GO" id="GO:0008176">
    <property type="term" value="F:tRNA (guanine(46)-N7)-methyltransferase activity"/>
    <property type="evidence" value="ECO:0007669"/>
    <property type="project" value="UniProtKB-EC"/>
</dbReference>
<dbReference type="EMBL" id="DS999411">
    <property type="protein sequence ID" value="EED35727.1"/>
    <property type="molecule type" value="Genomic_DNA"/>
</dbReference>
<name>B8KUU7_9GAMM</name>
<evidence type="ECO:0000313" key="8">
    <source>
        <dbReference type="EMBL" id="EED35727.1"/>
    </source>
</evidence>
<evidence type="ECO:0000256" key="7">
    <source>
        <dbReference type="ARBA" id="ARBA00022694"/>
    </source>
</evidence>
<dbReference type="PROSITE" id="PS51625">
    <property type="entry name" value="SAM_MT_TRMB"/>
    <property type="match status" value="1"/>
</dbReference>
<evidence type="ECO:0000256" key="2">
    <source>
        <dbReference type="ARBA" id="ARBA00003015"/>
    </source>
</evidence>
<sequence>MTPPQTSTPSPIVSDQPSVHPDLENRVLKHLRTHWQKPIPDHTRAVADQLIDEIPSRERPLILDSFCGTGMSSGFIAQSFPDHWVIGVDQSAHRLDKHQLGDATNYQLVRAECETLWQCLVEAGVTVTHHFLLYPNPWPKAAMLNRRIHGHPSFPLLARLGGRIELRSNWSIYVSEFARAARLIGIDGTAEAFTPTAPITLFERKYQQKGQTLWRFLSQDPP</sequence>
<evidence type="ECO:0000256" key="6">
    <source>
        <dbReference type="ARBA" id="ARBA00022691"/>
    </source>
</evidence>
<keyword evidence="5 8" id="KW-0808">Transferase</keyword>
<evidence type="ECO:0000256" key="4">
    <source>
        <dbReference type="ARBA" id="ARBA00022603"/>
    </source>
</evidence>
<evidence type="ECO:0000256" key="3">
    <source>
        <dbReference type="ARBA" id="ARBA00011977"/>
    </source>
</evidence>
<evidence type="ECO:0000256" key="1">
    <source>
        <dbReference type="ARBA" id="ARBA00000142"/>
    </source>
</evidence>
<comment type="function">
    <text evidence="2">Catalyzes the formation of N(7)-methylguanine at position 46 (m7G46) in tRNA.</text>
</comment>
<accession>B8KUU7</accession>
<evidence type="ECO:0000313" key="9">
    <source>
        <dbReference type="Proteomes" id="UP000004699"/>
    </source>
</evidence>
<reference evidence="9" key="1">
    <citation type="journal article" date="2013" name="BMC Microbiol.">
        <title>Taxonomy and evolution of bacteriochlorophyll a-containing members of the OM60/NOR5 clade of marine gammaproteobacteria: description of Luminiphilus syltensis gen. nov., sp. nov., reclassification of Haliea rubra as Pseudohaliea rubra gen. nov., comb. nov., and emendation of Chromatocurvus halotolerans.</title>
        <authorList>
            <person name="Spring S."/>
            <person name="Riedel T."/>
            <person name="Sproer C."/>
            <person name="Yan S."/>
            <person name="Harder J."/>
            <person name="Fuchs B.M."/>
        </authorList>
    </citation>
    <scope>NUCLEOTIDE SEQUENCE [LARGE SCALE GENOMIC DNA]</scope>
    <source>
        <strain evidence="9">NOR51-B</strain>
    </source>
</reference>
<keyword evidence="4 8" id="KW-0489">Methyltransferase</keyword>
<dbReference type="Proteomes" id="UP000004699">
    <property type="component" value="Unassembled WGS sequence"/>
</dbReference>
<dbReference type="InterPro" id="IPR003358">
    <property type="entry name" value="tRNA_(Gua-N-7)_MeTrfase_Trmb"/>
</dbReference>
<protein>
    <recommendedName>
        <fullName evidence="3">tRNA (guanine(46)-N(7))-methyltransferase</fullName>
        <ecNumber evidence="3">2.1.1.33</ecNumber>
    </recommendedName>
</protein>
<keyword evidence="6" id="KW-0949">S-adenosyl-L-methionine</keyword>
<comment type="catalytic activity">
    <reaction evidence="1">
        <text>guanosine(46) in tRNA + S-adenosyl-L-methionine = N(7)-methylguanosine(46) in tRNA + S-adenosyl-L-homocysteine</text>
        <dbReference type="Rhea" id="RHEA:42708"/>
        <dbReference type="Rhea" id="RHEA-COMP:10188"/>
        <dbReference type="Rhea" id="RHEA-COMP:10189"/>
        <dbReference type="ChEBI" id="CHEBI:57856"/>
        <dbReference type="ChEBI" id="CHEBI:59789"/>
        <dbReference type="ChEBI" id="CHEBI:74269"/>
        <dbReference type="ChEBI" id="CHEBI:74480"/>
        <dbReference type="EC" id="2.1.1.33"/>
    </reaction>
</comment>
<keyword evidence="9" id="KW-1185">Reference proteome</keyword>
<dbReference type="AlphaFoldDB" id="B8KUU7"/>
<evidence type="ECO:0000256" key="5">
    <source>
        <dbReference type="ARBA" id="ARBA00022679"/>
    </source>
</evidence>
<dbReference type="STRING" id="565045.NOR51B_1674"/>
<dbReference type="HOGENOM" id="CLU_078981_0_0_6"/>
<dbReference type="SUPFAM" id="SSF53335">
    <property type="entry name" value="S-adenosyl-L-methionine-dependent methyltransferases"/>
    <property type="match status" value="1"/>
</dbReference>
<proteinExistence type="predicted"/>
<keyword evidence="7" id="KW-0819">tRNA processing</keyword>
<dbReference type="Gene3D" id="3.40.50.150">
    <property type="entry name" value="Vaccinia Virus protein VP39"/>
    <property type="match status" value="1"/>
</dbReference>
<dbReference type="Pfam" id="PF02390">
    <property type="entry name" value="Methyltransf_4"/>
    <property type="match status" value="1"/>
</dbReference>
<dbReference type="EC" id="2.1.1.33" evidence="3"/>
<dbReference type="eggNOG" id="COG0220">
    <property type="taxonomic scope" value="Bacteria"/>
</dbReference>
<organism evidence="8 9">
    <name type="scientific">Luminiphilus syltensis NOR5-1B</name>
    <dbReference type="NCBI Taxonomy" id="565045"/>
    <lineage>
        <taxon>Bacteria</taxon>
        <taxon>Pseudomonadati</taxon>
        <taxon>Pseudomonadota</taxon>
        <taxon>Gammaproteobacteria</taxon>
        <taxon>Cellvibrionales</taxon>
        <taxon>Halieaceae</taxon>
        <taxon>Luminiphilus</taxon>
    </lineage>
</organism>